<feature type="transmembrane region" description="Helical" evidence="1">
    <location>
        <begin position="12"/>
        <end position="30"/>
    </location>
</feature>
<dbReference type="InterPro" id="IPR003399">
    <property type="entry name" value="Mce/MlaD"/>
</dbReference>
<evidence type="ECO:0000256" key="1">
    <source>
        <dbReference type="SAM" id="Phobius"/>
    </source>
</evidence>
<dbReference type="PANTHER" id="PTHR33371">
    <property type="entry name" value="INTERMEMBRANE PHOSPHOLIPID TRANSPORT SYSTEM BINDING PROTEIN MLAD-RELATED"/>
    <property type="match status" value="1"/>
</dbReference>
<evidence type="ECO:0000313" key="4">
    <source>
        <dbReference type="Proteomes" id="UP000192796"/>
    </source>
</evidence>
<organism evidence="3 4">
    <name type="scientific">Niastella vici</name>
    <dbReference type="NCBI Taxonomy" id="1703345"/>
    <lineage>
        <taxon>Bacteria</taxon>
        <taxon>Pseudomonadati</taxon>
        <taxon>Bacteroidota</taxon>
        <taxon>Chitinophagia</taxon>
        <taxon>Chitinophagales</taxon>
        <taxon>Chitinophagaceae</taxon>
        <taxon>Niastella</taxon>
    </lineage>
</organism>
<keyword evidence="1" id="KW-0472">Membrane</keyword>
<name>A0A1V9FZL2_9BACT</name>
<dbReference type="OrthoDB" id="9771725at2"/>
<dbReference type="RefSeq" id="WP_081147430.1">
    <property type="nucleotide sequence ID" value="NZ_LVYD01000044.1"/>
</dbReference>
<dbReference type="STRING" id="1703345.A3860_22785"/>
<reference evidence="3 4" key="1">
    <citation type="submission" date="2016-03" db="EMBL/GenBank/DDBJ databases">
        <title>Niastella vici sp. nov., isolated from farmland soil.</title>
        <authorList>
            <person name="Chen L."/>
            <person name="Wang D."/>
            <person name="Yang S."/>
            <person name="Wang G."/>
        </authorList>
    </citation>
    <scope>NUCLEOTIDE SEQUENCE [LARGE SCALE GENOMIC DNA]</scope>
    <source>
        <strain evidence="3 4">DJ57</strain>
    </source>
</reference>
<dbReference type="PANTHER" id="PTHR33371:SF4">
    <property type="entry name" value="INTERMEMBRANE PHOSPHOLIPID TRANSPORT SYSTEM BINDING PROTEIN MLAD"/>
    <property type="match status" value="1"/>
</dbReference>
<dbReference type="AlphaFoldDB" id="A0A1V9FZL2"/>
<proteinExistence type="predicted"/>
<comment type="caution">
    <text evidence="3">The sequence shown here is derived from an EMBL/GenBank/DDBJ whole genome shotgun (WGS) entry which is preliminary data.</text>
</comment>
<keyword evidence="1" id="KW-0812">Transmembrane</keyword>
<sequence>MAKKTVNTIKLGVFVLSGLLFLIVMLYMIGKNRNLFGPAFVLKAQFENVQGLVPGNNVRFSGIQVGTVKRINIINDTLIEVVMLVDDKMQQIMRNNAIVAIGSEGLMGNKVVNISPARSPAPFVTKGELLSSRKVLNTDDMLQTLSKTNQDIAVVAAQLKIAVQRVNNSAALWAILNDETLPQNLRSAAANVQQATARAAIVASDLQSIIGSVKNGKGSLGAVLTDTSFAVSLHDAIEKIKGVGDKADELAVSLNSVITGVKQDYNTGRGPVNALFKDSSMVVSISKSLDNIQKGTDAFNQNMEALKHNFLFRGYFRKLEKQKSKENRQGFAAQ</sequence>
<evidence type="ECO:0000313" key="3">
    <source>
        <dbReference type="EMBL" id="OQP63770.1"/>
    </source>
</evidence>
<keyword evidence="4" id="KW-1185">Reference proteome</keyword>
<keyword evidence="1" id="KW-1133">Transmembrane helix</keyword>
<dbReference type="Proteomes" id="UP000192796">
    <property type="component" value="Unassembled WGS sequence"/>
</dbReference>
<gene>
    <name evidence="3" type="ORF">A3860_22785</name>
</gene>
<evidence type="ECO:0000259" key="2">
    <source>
        <dbReference type="Pfam" id="PF02470"/>
    </source>
</evidence>
<accession>A0A1V9FZL2</accession>
<dbReference type="Pfam" id="PF02470">
    <property type="entry name" value="MlaD"/>
    <property type="match status" value="1"/>
</dbReference>
<dbReference type="EMBL" id="LVYD01000044">
    <property type="protein sequence ID" value="OQP63770.1"/>
    <property type="molecule type" value="Genomic_DNA"/>
</dbReference>
<protein>
    <submittedName>
        <fullName evidence="3">Mammalian cell entry protein</fullName>
    </submittedName>
</protein>
<dbReference type="InterPro" id="IPR052336">
    <property type="entry name" value="MlaD_Phospholipid_Transporter"/>
</dbReference>
<feature type="domain" description="Mce/MlaD" evidence="2">
    <location>
        <begin position="42"/>
        <end position="116"/>
    </location>
</feature>